<feature type="region of interest" description="Disordered" evidence="1">
    <location>
        <begin position="80"/>
        <end position="102"/>
    </location>
</feature>
<dbReference type="RefSeq" id="WP_096830615.1">
    <property type="nucleotide sequence ID" value="NZ_NXIB02000087.1"/>
</dbReference>
<feature type="compositionally biased region" description="Basic and acidic residues" evidence="1">
    <location>
        <begin position="82"/>
        <end position="93"/>
    </location>
</feature>
<evidence type="ECO:0000313" key="3">
    <source>
        <dbReference type="Proteomes" id="UP000226442"/>
    </source>
</evidence>
<evidence type="ECO:0000313" key="2">
    <source>
        <dbReference type="EMBL" id="PHX54634.1"/>
    </source>
</evidence>
<dbReference type="Proteomes" id="UP000226442">
    <property type="component" value="Unassembled WGS sequence"/>
</dbReference>
<protein>
    <submittedName>
        <fullName evidence="2">Uncharacterized protein</fullName>
    </submittedName>
</protein>
<name>A0A2G4EYN0_9CYAN</name>
<dbReference type="EMBL" id="NXIB02000087">
    <property type="protein sequence ID" value="PHX54634.1"/>
    <property type="molecule type" value="Genomic_DNA"/>
</dbReference>
<dbReference type="AlphaFoldDB" id="A0A2G4EYN0"/>
<accession>A0A2G4EYN0</accession>
<sequence>MLFGCINVARLRSSREQESARWALASLVATRAARSSSIEQTRHQKVANFVVEISVWRSPPMPKPYSYDLRKKVGANGKRAPTHIEQDGMKKSEVSQLFNKRK</sequence>
<keyword evidence="3" id="KW-1185">Reference proteome</keyword>
<proteinExistence type="predicted"/>
<gene>
    <name evidence="2" type="ORF">CP500_015025</name>
</gene>
<evidence type="ECO:0000256" key="1">
    <source>
        <dbReference type="SAM" id="MobiDB-lite"/>
    </source>
</evidence>
<reference evidence="2" key="1">
    <citation type="submission" date="2017-10" db="EMBL/GenBank/DDBJ databases">
        <title>Draft genome sequence of the planktic cyanobacteria Tychonema bourrellyi isolated from alpine lentic freshwater.</title>
        <authorList>
            <person name="Tett A."/>
            <person name="Armanini F."/>
            <person name="Asnicar F."/>
            <person name="Boscaini A."/>
            <person name="Pasolli E."/>
            <person name="Zolfo M."/>
            <person name="Donati C."/>
            <person name="Salmaso N."/>
            <person name="Segata N."/>
        </authorList>
    </citation>
    <scope>NUCLEOTIDE SEQUENCE</scope>
    <source>
        <strain evidence="2">FEM_GT703</strain>
    </source>
</reference>
<comment type="caution">
    <text evidence="2">The sequence shown here is derived from an EMBL/GenBank/DDBJ whole genome shotgun (WGS) entry which is preliminary data.</text>
</comment>
<organism evidence="2 3">
    <name type="scientific">Tychonema bourrellyi FEM_GT703</name>
    <dbReference type="NCBI Taxonomy" id="2040638"/>
    <lineage>
        <taxon>Bacteria</taxon>
        <taxon>Bacillati</taxon>
        <taxon>Cyanobacteriota</taxon>
        <taxon>Cyanophyceae</taxon>
        <taxon>Oscillatoriophycideae</taxon>
        <taxon>Oscillatoriales</taxon>
        <taxon>Microcoleaceae</taxon>
        <taxon>Tychonema</taxon>
    </lineage>
</organism>